<dbReference type="SUPFAM" id="SSF55826">
    <property type="entry name" value="YbaK/ProRS associated domain"/>
    <property type="match status" value="1"/>
</dbReference>
<dbReference type="AlphaFoldDB" id="A0A0G1XNI1"/>
<comment type="caution">
    <text evidence="2">The sequence shown here is derived from an EMBL/GenBank/DDBJ whole genome shotgun (WGS) entry which is preliminary data.</text>
</comment>
<sequence>MSTPVYKQIIETLDQHGCKYETQHHEPTLTSEIAAKVRGVSMHSGAKAIVTKGDKTKANYLFVMPADMKLWGSRAKQACGESVGFATNPEEVTGCVPGSVPPFGSLLGLKTFVDPHLAENEIIHFNAGSLTDSVSMRYEDWLAIEKPMVVEIAKSIEETKNGPESV</sequence>
<keyword evidence="2" id="KW-0436">Ligase</keyword>
<proteinExistence type="predicted"/>
<dbReference type="InterPro" id="IPR036754">
    <property type="entry name" value="YbaK/aa-tRNA-synt-asso_dom_sf"/>
</dbReference>
<dbReference type="Gene3D" id="3.90.960.10">
    <property type="entry name" value="YbaK/aminoacyl-tRNA synthetase-associated domain"/>
    <property type="match status" value="1"/>
</dbReference>
<name>A0A0G1XNI1_9BACT</name>
<organism evidence="2 3">
    <name type="scientific">Candidatus Uhrbacteria bacterium GW2011_GWA2_52_8d</name>
    <dbReference type="NCBI Taxonomy" id="1618979"/>
    <lineage>
        <taxon>Bacteria</taxon>
        <taxon>Candidatus Uhriibacteriota</taxon>
    </lineage>
</organism>
<dbReference type="InterPro" id="IPR007214">
    <property type="entry name" value="YbaK/aa-tRNA-synth-assoc-dom"/>
</dbReference>
<accession>A0A0G1XNI1</accession>
<evidence type="ECO:0000313" key="2">
    <source>
        <dbReference type="EMBL" id="KKW32823.1"/>
    </source>
</evidence>
<feature type="domain" description="YbaK/aminoacyl-tRNA synthetase-associated" evidence="1">
    <location>
        <begin position="25"/>
        <end position="142"/>
    </location>
</feature>
<evidence type="ECO:0000259" key="1">
    <source>
        <dbReference type="Pfam" id="PF04073"/>
    </source>
</evidence>
<reference evidence="2 3" key="1">
    <citation type="journal article" date="2015" name="Nature">
        <title>rRNA introns, odd ribosomes, and small enigmatic genomes across a large radiation of phyla.</title>
        <authorList>
            <person name="Brown C.T."/>
            <person name="Hug L.A."/>
            <person name="Thomas B.C."/>
            <person name="Sharon I."/>
            <person name="Castelle C.J."/>
            <person name="Singh A."/>
            <person name="Wilkins M.J."/>
            <person name="Williams K.H."/>
            <person name="Banfield J.F."/>
        </authorList>
    </citation>
    <scope>NUCLEOTIDE SEQUENCE [LARGE SCALE GENOMIC DNA]</scope>
</reference>
<dbReference type="Pfam" id="PF04073">
    <property type="entry name" value="tRNA_edit"/>
    <property type="match status" value="1"/>
</dbReference>
<evidence type="ECO:0000313" key="3">
    <source>
        <dbReference type="Proteomes" id="UP000034054"/>
    </source>
</evidence>
<keyword evidence="2" id="KW-0030">Aminoacyl-tRNA synthetase</keyword>
<dbReference type="EMBL" id="LCRH01000016">
    <property type="protein sequence ID" value="KKW32823.1"/>
    <property type="molecule type" value="Genomic_DNA"/>
</dbReference>
<dbReference type="Proteomes" id="UP000034054">
    <property type="component" value="Unassembled WGS sequence"/>
</dbReference>
<protein>
    <submittedName>
        <fullName evidence="2">YbaK/prolyl-tRNA synthetase associated region</fullName>
    </submittedName>
</protein>
<dbReference type="GO" id="GO:0002161">
    <property type="term" value="F:aminoacyl-tRNA deacylase activity"/>
    <property type="evidence" value="ECO:0007669"/>
    <property type="project" value="InterPro"/>
</dbReference>
<dbReference type="GO" id="GO:0004812">
    <property type="term" value="F:aminoacyl-tRNA ligase activity"/>
    <property type="evidence" value="ECO:0007669"/>
    <property type="project" value="UniProtKB-KW"/>
</dbReference>
<gene>
    <name evidence="2" type="ORF">UY76_C0016G0010</name>
</gene>